<dbReference type="InterPro" id="IPR006115">
    <property type="entry name" value="6PGDH_NADP-bd"/>
</dbReference>
<dbReference type="InterPro" id="IPR051265">
    <property type="entry name" value="HIBADH-related_NP60_sf"/>
</dbReference>
<dbReference type="PANTHER" id="PTHR43580">
    <property type="entry name" value="OXIDOREDUCTASE GLYR1-RELATED"/>
    <property type="match status" value="1"/>
</dbReference>
<evidence type="ECO:0000256" key="1">
    <source>
        <dbReference type="ARBA" id="ARBA00023002"/>
    </source>
</evidence>
<dbReference type="EMBL" id="LR134155">
    <property type="protein sequence ID" value="VEA73240.1"/>
    <property type="molecule type" value="Genomic_DNA"/>
</dbReference>
<name>A0A3S4JVE9_SERRU</name>
<organism evidence="4 5">
    <name type="scientific">Serratia rubidaea</name>
    <name type="common">Serratia marinorubra</name>
    <dbReference type="NCBI Taxonomy" id="61652"/>
    <lineage>
        <taxon>Bacteria</taxon>
        <taxon>Pseudomonadati</taxon>
        <taxon>Pseudomonadota</taxon>
        <taxon>Gammaproteobacteria</taxon>
        <taxon>Enterobacterales</taxon>
        <taxon>Yersiniaceae</taxon>
        <taxon>Serratia</taxon>
    </lineage>
</organism>
<proteinExistence type="predicted"/>
<dbReference type="STRING" id="61652.AXX16_3213"/>
<keyword evidence="1" id="KW-0560">Oxidoreductase</keyword>
<protein>
    <submittedName>
        <fullName evidence="4">Prephenate dehydrogenase</fullName>
    </submittedName>
</protein>
<evidence type="ECO:0000259" key="3">
    <source>
        <dbReference type="Pfam" id="PF09130"/>
    </source>
</evidence>
<dbReference type="InterPro" id="IPR008927">
    <property type="entry name" value="6-PGluconate_DH-like_C_sf"/>
</dbReference>
<dbReference type="InterPro" id="IPR015814">
    <property type="entry name" value="Pgluconate_DH_NAD-bd_C"/>
</dbReference>
<reference evidence="4 5" key="1">
    <citation type="submission" date="2018-12" db="EMBL/GenBank/DDBJ databases">
        <authorList>
            <consortium name="Pathogen Informatics"/>
        </authorList>
    </citation>
    <scope>NUCLEOTIDE SEQUENCE [LARGE SCALE GENOMIC DNA]</scope>
    <source>
        <strain evidence="4 5">NCTC9419</strain>
    </source>
</reference>
<dbReference type="Proteomes" id="UP000271603">
    <property type="component" value="Chromosome"/>
</dbReference>
<dbReference type="SUPFAM" id="SSF51735">
    <property type="entry name" value="NAD(P)-binding Rossmann-fold domains"/>
    <property type="match status" value="1"/>
</dbReference>
<dbReference type="Gene3D" id="1.10.1040.10">
    <property type="entry name" value="N-(1-d-carboxylethyl)-l-norvaline Dehydrogenase, domain 2"/>
    <property type="match status" value="1"/>
</dbReference>
<dbReference type="InterPro" id="IPR036291">
    <property type="entry name" value="NAD(P)-bd_dom_sf"/>
</dbReference>
<dbReference type="Gene3D" id="3.40.50.720">
    <property type="entry name" value="NAD(P)-binding Rossmann-like Domain"/>
    <property type="match status" value="1"/>
</dbReference>
<feature type="domain" description="Phosphogluconate dehydrogenase NAD-binding putative C-terminal" evidence="3">
    <location>
        <begin position="193"/>
        <end position="258"/>
    </location>
</feature>
<sequence length="295" mass="31901">MTTFSPRVALLGFGEVGGILAQELGAQGARVTAYDRQITPAMITAAERCGCRLAERLPTALADAELIFSVVTAGNTLAVAEQCAPLLHAGQYFFDLNSAAPHTKRAAAQVIQRADDARYVEVAVMAPVPPKRLQTPLLLGGPAAAEGGERLQRLGFNASVYSERIGEASAIKMCRSVMIKGLEALTVECLHAARRYGVEQPVLDSLHASFPSLGWDDRLPHYLISRVAEHGRRRAEEMGEVVKTLQDVGVEPHQSRATVLSQLGLVEAMKAQEIGYSQLEPFVWQQALEAIYGKL</sequence>
<evidence type="ECO:0000313" key="4">
    <source>
        <dbReference type="EMBL" id="VEA73240.1"/>
    </source>
</evidence>
<dbReference type="SUPFAM" id="SSF48179">
    <property type="entry name" value="6-phosphogluconate dehydrogenase C-terminal domain-like"/>
    <property type="match status" value="1"/>
</dbReference>
<dbReference type="RefSeq" id="WP_128144601.1">
    <property type="nucleotide sequence ID" value="NZ_JACYQC010000001.1"/>
</dbReference>
<dbReference type="GO" id="GO:0050661">
    <property type="term" value="F:NADP binding"/>
    <property type="evidence" value="ECO:0007669"/>
    <property type="project" value="InterPro"/>
</dbReference>
<gene>
    <name evidence="4" type="ORF">NCTC9419_04868</name>
</gene>
<dbReference type="InterPro" id="IPR013328">
    <property type="entry name" value="6PGD_dom2"/>
</dbReference>
<dbReference type="GO" id="GO:0016616">
    <property type="term" value="F:oxidoreductase activity, acting on the CH-OH group of donors, NAD or NADP as acceptor"/>
    <property type="evidence" value="ECO:0007669"/>
    <property type="project" value="UniProtKB-ARBA"/>
</dbReference>
<evidence type="ECO:0000259" key="2">
    <source>
        <dbReference type="Pfam" id="PF03446"/>
    </source>
</evidence>
<evidence type="ECO:0000313" key="5">
    <source>
        <dbReference type="Proteomes" id="UP000271603"/>
    </source>
</evidence>
<dbReference type="Pfam" id="PF09130">
    <property type="entry name" value="DUF1932"/>
    <property type="match status" value="1"/>
</dbReference>
<dbReference type="Pfam" id="PF03446">
    <property type="entry name" value="NAD_binding_2"/>
    <property type="match status" value="1"/>
</dbReference>
<dbReference type="PANTHER" id="PTHR43580:SF2">
    <property type="entry name" value="CYTOKINE-LIKE NUCLEAR FACTOR N-PAC"/>
    <property type="match status" value="1"/>
</dbReference>
<dbReference type="AlphaFoldDB" id="A0A3S4JVE9"/>
<accession>A0A3S4JVE9</accession>
<feature type="domain" description="6-phosphogluconate dehydrogenase NADP-binding" evidence="2">
    <location>
        <begin position="8"/>
        <end position="124"/>
    </location>
</feature>